<evidence type="ECO:0000259" key="1">
    <source>
        <dbReference type="Pfam" id="PF13229"/>
    </source>
</evidence>
<dbReference type="InterPro" id="IPR006626">
    <property type="entry name" value="PbH1"/>
</dbReference>
<dbReference type="InterPro" id="IPR011050">
    <property type="entry name" value="Pectin_lyase_fold/virulence"/>
</dbReference>
<comment type="caution">
    <text evidence="2">The sequence shown here is derived from an EMBL/GenBank/DDBJ whole genome shotgun (WGS) entry which is preliminary data.</text>
</comment>
<dbReference type="RefSeq" id="WP_338282568.1">
    <property type="nucleotide sequence ID" value="NZ_BTTX01000012.1"/>
</dbReference>
<dbReference type="InterPro" id="IPR012334">
    <property type="entry name" value="Pectin_lyas_fold"/>
</dbReference>
<evidence type="ECO:0000313" key="2">
    <source>
        <dbReference type="EMBL" id="GMU11283.1"/>
    </source>
</evidence>
<name>A0ABQ6R4P8_9BACT</name>
<dbReference type="Proteomes" id="UP001342631">
    <property type="component" value="Unassembled WGS sequence"/>
</dbReference>
<sequence length="388" mass="40215">MLGALLGLLPSIAAGAVFVVDDDGAQCPSAHFTRIQAAVDAAAAGDTVHVCAGLYRESVHVPRTLRLLGAPRPVTERTGDVQTEAVVEPLGRTPAFTLAADGVWLEGFTVQNGDSGSVGVRTLPAFSGQEVSDSAFLHVDWALEVGNADAARPTHLRGNLTWRPQSALRMVGARGVVASGNQFESSRDTVIARASLGVHLENNTVSGGFGVGVFFTDCTGSVIVANHMRNGSLNGIVVNGGDAQVEGNVISDGQLGPRIAIENVTGGVLVANNTISGPGAGGDLTRFEAAIHVRDSRGVWLLDNRVTTVERGYGVLLEGGGGHWVLGNDVQGARVDGLRTRAGSTGNVLLLNHAQGSGEHDAHDEQRSANAWLLNTCTTDFPDGSICP</sequence>
<dbReference type="SUPFAM" id="SSF51126">
    <property type="entry name" value="Pectin lyase-like"/>
    <property type="match status" value="1"/>
</dbReference>
<feature type="domain" description="Right handed beta helix" evidence="1">
    <location>
        <begin position="161"/>
        <end position="275"/>
    </location>
</feature>
<organism evidence="2 3">
    <name type="scientific">Corallococcus caeni</name>
    <dbReference type="NCBI Taxonomy" id="3082388"/>
    <lineage>
        <taxon>Bacteria</taxon>
        <taxon>Pseudomonadati</taxon>
        <taxon>Myxococcota</taxon>
        <taxon>Myxococcia</taxon>
        <taxon>Myxococcales</taxon>
        <taxon>Cystobacterineae</taxon>
        <taxon>Myxococcaceae</taxon>
        <taxon>Corallococcus</taxon>
    </lineage>
</organism>
<gene>
    <name evidence="2" type="ORF">ASNO1_75370</name>
</gene>
<protein>
    <recommendedName>
        <fullName evidence="1">Right handed beta helix domain-containing protein</fullName>
    </recommendedName>
</protein>
<dbReference type="InterPro" id="IPR039448">
    <property type="entry name" value="Beta_helix"/>
</dbReference>
<reference evidence="2 3" key="1">
    <citation type="journal article" date="2024" name="Arch. Microbiol.">
        <title>Corallococcus caeni sp. nov., a novel myxobacterium isolated from activated sludge.</title>
        <authorList>
            <person name="Tomita S."/>
            <person name="Nakai R."/>
            <person name="Kuroda K."/>
            <person name="Kurashita H."/>
            <person name="Hatamoto M."/>
            <person name="Yamaguchi T."/>
            <person name="Narihiro T."/>
        </authorList>
    </citation>
    <scope>NUCLEOTIDE SEQUENCE [LARGE SCALE GENOMIC DNA]</scope>
    <source>
        <strain evidence="2 3">NO1</strain>
    </source>
</reference>
<accession>A0ABQ6R4P8</accession>
<dbReference type="EMBL" id="BTTX01000012">
    <property type="protein sequence ID" value="GMU11283.1"/>
    <property type="molecule type" value="Genomic_DNA"/>
</dbReference>
<evidence type="ECO:0000313" key="3">
    <source>
        <dbReference type="Proteomes" id="UP001342631"/>
    </source>
</evidence>
<proteinExistence type="predicted"/>
<dbReference type="Gene3D" id="2.160.20.10">
    <property type="entry name" value="Single-stranded right-handed beta-helix, Pectin lyase-like"/>
    <property type="match status" value="1"/>
</dbReference>
<dbReference type="SMART" id="SM00710">
    <property type="entry name" value="PbH1"/>
    <property type="match status" value="6"/>
</dbReference>
<dbReference type="Pfam" id="PF13229">
    <property type="entry name" value="Beta_helix"/>
    <property type="match status" value="1"/>
</dbReference>
<keyword evidence="3" id="KW-1185">Reference proteome</keyword>